<keyword evidence="2" id="KW-0449">Lipoprotein</keyword>
<dbReference type="GO" id="GO:0030234">
    <property type="term" value="F:enzyme regulator activity"/>
    <property type="evidence" value="ECO:0007669"/>
    <property type="project" value="TreeGrafter"/>
</dbReference>
<name>F3L1N0_9GAMM</name>
<proteinExistence type="predicted"/>
<gene>
    <name evidence="2" type="ORF">IMCC3088_1370</name>
</gene>
<dbReference type="PROSITE" id="PS51257">
    <property type="entry name" value="PROKAR_LIPOPROTEIN"/>
    <property type="match status" value="1"/>
</dbReference>
<dbReference type="STRING" id="2518989.IMCC3088_1370"/>
<dbReference type="GO" id="GO:0031241">
    <property type="term" value="C:periplasmic side of cell outer membrane"/>
    <property type="evidence" value="ECO:0007669"/>
    <property type="project" value="TreeGrafter"/>
</dbReference>
<dbReference type="eggNOG" id="COG3107">
    <property type="taxonomic scope" value="Bacteria"/>
</dbReference>
<dbReference type="Pfam" id="PF04348">
    <property type="entry name" value="LppC"/>
    <property type="match status" value="1"/>
</dbReference>
<dbReference type="Gene3D" id="3.40.50.2300">
    <property type="match status" value="2"/>
</dbReference>
<dbReference type="AlphaFoldDB" id="F3L1N0"/>
<sequence length="589" mass="64672">MKHNALLTSLTLIGLSVLLASCGQTPSKPSVKPQAQIVAPTQDVVAELPPPTEPELVAMREALTQAELALASDQPYRALSLVQSIQYHALTNEEQLRGVFLQAQLESQFGSYTQALERYQSLSGKDLNILGVTSTDINQRIYRLAVLHQDHATIVRYGVKLLLDSESESETQANRLMTIAQALSYLNSEQLAEINRLSGKPEQTLLRSVANANALQRRDLGAGLCDAWNSVSIPGNPLETLCTADSDVPANNKLLVALPLSGRLQVAGEAILDGIIFSHLSKQSTTELHIVDTHANDDQAIFQQLQTGQYTGMIGPLEKNRVQAWQSLSALTDARIVSLNTPEQSDNTINTQHFYQFALSPEAEATYLANTVFASGARRVLIIRPQTDWGARTLLALRNQWDALGGTEIATATYRGQEDYESSLRVALGVADSAARRRTLGRLSGLSMHLQARRREDIDAVIMLASTPEEARSIVPLLAFHFAEDLPVYTVSAANDLPHKIDHKDLDKVVTVDIASLLPIPNETPASAALARLTALGIDAYDLSQLPDPQSPLRSLYRGETGLLWINEQGFVQRQWKVLQYDRDERKTL</sequence>
<organism evidence="2 3">
    <name type="scientific">Aequoribacter fuscus</name>
    <dbReference type="NCBI Taxonomy" id="2518989"/>
    <lineage>
        <taxon>Bacteria</taxon>
        <taxon>Pseudomonadati</taxon>
        <taxon>Pseudomonadota</taxon>
        <taxon>Gammaproteobacteria</taxon>
        <taxon>Cellvibrionales</taxon>
        <taxon>Halieaceae</taxon>
        <taxon>Aequoribacter</taxon>
    </lineage>
</organism>
<dbReference type="Proteomes" id="UP000005615">
    <property type="component" value="Unassembled WGS sequence"/>
</dbReference>
<dbReference type="EMBL" id="AEIG01000034">
    <property type="protein sequence ID" value="EGG29733.1"/>
    <property type="molecule type" value="Genomic_DNA"/>
</dbReference>
<dbReference type="InterPro" id="IPR007443">
    <property type="entry name" value="LpoA"/>
</dbReference>
<dbReference type="CDD" id="cd06339">
    <property type="entry name" value="PBP1_YraM_LppC_lipoprotein-like"/>
    <property type="match status" value="1"/>
</dbReference>
<dbReference type="GO" id="GO:0009252">
    <property type="term" value="P:peptidoglycan biosynthetic process"/>
    <property type="evidence" value="ECO:0007669"/>
    <property type="project" value="TreeGrafter"/>
</dbReference>
<evidence type="ECO:0000313" key="2">
    <source>
        <dbReference type="EMBL" id="EGG29733.1"/>
    </source>
</evidence>
<dbReference type="RefSeq" id="WP_009575665.1">
    <property type="nucleotide sequence ID" value="NZ_AEIG01000034.1"/>
</dbReference>
<protein>
    <submittedName>
        <fullName evidence="2">LppC putative lipoprotein</fullName>
    </submittedName>
</protein>
<keyword evidence="1" id="KW-0472">Membrane</keyword>
<dbReference type="InterPro" id="IPR028082">
    <property type="entry name" value="Peripla_BP_I"/>
</dbReference>
<evidence type="ECO:0000256" key="1">
    <source>
        <dbReference type="ARBA" id="ARBA00023136"/>
    </source>
</evidence>
<keyword evidence="3" id="KW-1185">Reference proteome</keyword>
<accession>F3L1N0</accession>
<reference evidence="2 3" key="1">
    <citation type="journal article" date="2011" name="J. Bacteriol.">
        <title>Genome sequence of strain IMCC3088, a proteorhodopsin-containing marine bacterium belonging to the OM60/NOR5 clade.</title>
        <authorList>
            <person name="Jang Y."/>
            <person name="Oh H.M."/>
            <person name="Kang I."/>
            <person name="Lee K."/>
            <person name="Yang S.J."/>
            <person name="Cho J.C."/>
        </authorList>
    </citation>
    <scope>NUCLEOTIDE SEQUENCE [LARGE SCALE GENOMIC DNA]</scope>
    <source>
        <strain evidence="2 3">IMCC3088</strain>
    </source>
</reference>
<dbReference type="PANTHER" id="PTHR38038:SF1">
    <property type="entry name" value="PENICILLIN-BINDING PROTEIN ACTIVATOR LPOA"/>
    <property type="match status" value="1"/>
</dbReference>
<evidence type="ECO:0000313" key="3">
    <source>
        <dbReference type="Proteomes" id="UP000005615"/>
    </source>
</evidence>
<comment type="caution">
    <text evidence="2">The sequence shown here is derived from an EMBL/GenBank/DDBJ whole genome shotgun (WGS) entry which is preliminary data.</text>
</comment>
<dbReference type="OrthoDB" id="6708821at2"/>
<dbReference type="SUPFAM" id="SSF53822">
    <property type="entry name" value="Periplasmic binding protein-like I"/>
    <property type="match status" value="1"/>
</dbReference>
<dbReference type="PANTHER" id="PTHR38038">
    <property type="entry name" value="PENICILLIN-BINDING PROTEIN ACTIVATOR LPOA"/>
    <property type="match status" value="1"/>
</dbReference>